<keyword evidence="1" id="KW-0812">Transmembrane</keyword>
<keyword evidence="3" id="KW-1185">Reference proteome</keyword>
<keyword evidence="1" id="KW-0472">Membrane</keyword>
<comment type="caution">
    <text evidence="2">The sequence shown here is derived from an EMBL/GenBank/DDBJ whole genome shotgun (WGS) entry which is preliminary data.</text>
</comment>
<gene>
    <name evidence="2" type="ORF">CryarDRAFT_0990</name>
</gene>
<evidence type="ECO:0000313" key="3">
    <source>
        <dbReference type="Proteomes" id="UP000021053"/>
    </source>
</evidence>
<organism evidence="2 3">
    <name type="scientific">Cryptosporangium arvum DSM 44712</name>
    <dbReference type="NCBI Taxonomy" id="927661"/>
    <lineage>
        <taxon>Bacteria</taxon>
        <taxon>Bacillati</taxon>
        <taxon>Actinomycetota</taxon>
        <taxon>Actinomycetes</taxon>
        <taxon>Cryptosporangiales</taxon>
        <taxon>Cryptosporangiaceae</taxon>
        <taxon>Cryptosporangium</taxon>
    </lineage>
</organism>
<dbReference type="EMBL" id="JFBT01000001">
    <property type="protein sequence ID" value="EXG79937.1"/>
    <property type="molecule type" value="Genomic_DNA"/>
</dbReference>
<accession>A0A010ZRT8</accession>
<dbReference type="AlphaFoldDB" id="A0A010ZRT8"/>
<dbReference type="HOGENOM" id="CLU_1052583_0_0_11"/>
<sequence>MPTKLTARPPALLRGWLFFLVAALAVLTGSAAHVVTRPVTWSAQAVIAFVPVGERPVSASSVTLMVPRYVAYAASPYVVRQAAVAVGIRPAELQGGLTVTMPATTANVAIAVAGRSPGIASEAANRIAALVVERASADPVLAARVLAEAPLPTAADGPSEAVLLGGAAVGALVVGTLAALGVRWYVRRRYPRATVPVVPATLRRPGPGTVLATAPLARPEPLEDTVPMSALDEPTVDDRHLADEDTVSFDPATVIVRSITPSRR</sequence>
<protein>
    <submittedName>
        <fullName evidence="2">Capsular polysaccharide biosynthesis protein</fullName>
    </submittedName>
</protein>
<name>A0A010ZRT8_9ACTN</name>
<proteinExistence type="predicted"/>
<reference evidence="2 3" key="1">
    <citation type="submission" date="2013-07" db="EMBL/GenBank/DDBJ databases">
        <authorList>
            <consortium name="DOE Joint Genome Institute"/>
            <person name="Eisen J."/>
            <person name="Huntemann M."/>
            <person name="Han J."/>
            <person name="Chen A."/>
            <person name="Kyrpides N."/>
            <person name="Mavromatis K."/>
            <person name="Markowitz V."/>
            <person name="Palaniappan K."/>
            <person name="Ivanova N."/>
            <person name="Schaumberg A."/>
            <person name="Pati A."/>
            <person name="Liolios K."/>
            <person name="Nordberg H.P."/>
            <person name="Cantor M.N."/>
            <person name="Hua S.X."/>
            <person name="Woyke T."/>
        </authorList>
    </citation>
    <scope>NUCLEOTIDE SEQUENCE [LARGE SCALE GENOMIC DNA]</scope>
    <source>
        <strain evidence="2 3">DSM 44712</strain>
    </source>
</reference>
<feature type="transmembrane region" description="Helical" evidence="1">
    <location>
        <begin position="161"/>
        <end position="182"/>
    </location>
</feature>
<dbReference type="Proteomes" id="UP000021053">
    <property type="component" value="Unassembled WGS sequence"/>
</dbReference>
<evidence type="ECO:0000256" key="1">
    <source>
        <dbReference type="SAM" id="Phobius"/>
    </source>
</evidence>
<evidence type="ECO:0000313" key="2">
    <source>
        <dbReference type="EMBL" id="EXG79937.1"/>
    </source>
</evidence>
<dbReference type="RefSeq" id="WP_157017367.1">
    <property type="nucleotide sequence ID" value="NZ_KK073874.1"/>
</dbReference>
<dbReference type="OrthoDB" id="9836840at2"/>
<keyword evidence="1" id="KW-1133">Transmembrane helix</keyword>